<reference evidence="1" key="1">
    <citation type="submission" date="2020-11" db="EMBL/GenBank/DDBJ databases">
        <authorList>
            <consortium name="DOE Joint Genome Institute"/>
            <person name="Ahrendt S."/>
            <person name="Riley R."/>
            <person name="Andreopoulos W."/>
            <person name="Labutti K."/>
            <person name="Pangilinan J."/>
            <person name="Ruiz-Duenas F.J."/>
            <person name="Barrasa J.M."/>
            <person name="Sanchez-Garcia M."/>
            <person name="Camarero S."/>
            <person name="Miyauchi S."/>
            <person name="Serrano A."/>
            <person name="Linde D."/>
            <person name="Babiker R."/>
            <person name="Drula E."/>
            <person name="Ayuso-Fernandez I."/>
            <person name="Pacheco R."/>
            <person name="Padilla G."/>
            <person name="Ferreira P."/>
            <person name="Barriuso J."/>
            <person name="Kellner H."/>
            <person name="Castanera R."/>
            <person name="Alfaro M."/>
            <person name="Ramirez L."/>
            <person name="Pisabarro A.G."/>
            <person name="Kuo A."/>
            <person name="Tritt A."/>
            <person name="Lipzen A."/>
            <person name="He G."/>
            <person name="Yan M."/>
            <person name="Ng V."/>
            <person name="Cullen D."/>
            <person name="Martin F."/>
            <person name="Rosso M.-N."/>
            <person name="Henrissat B."/>
            <person name="Hibbett D."/>
            <person name="Martinez A.T."/>
            <person name="Grigoriev I.V."/>
        </authorList>
    </citation>
    <scope>NUCLEOTIDE SEQUENCE</scope>
    <source>
        <strain evidence="1">CBS 506.95</strain>
    </source>
</reference>
<sequence>MNKLNKYFIKREIRADEQRFWEFWASYAQKHWRMMTIKELDNIPLTVEGKPEDDMETAARMLSLTDAYWERYSEHYGSEGSSRGQELDQRSYELLCKNLGQWSSPSENCLSRICRWDITSTKQRVIVDRVFSWQKQLQDRRLHSGIVYHLVLCCLRDEDNSDCVKALFQLYRGVMEMDCDFFFARSKWPQFIFSLHLARQEWDEAESLLAEYPALTTNSSDLTKAKDYAYQGEIQMKRGQEMEGEITLRKGVEIECEDDDWKGQSASGHFLCCEQLLDLYLQQARWSDAKSLVIHLIEAKESRMSQDGPKATSEHWQWNVAARRATRVIKMNRWRLFDKIKEDDHGNERVYFLHGLYNNKRQLALVYIKLKRKSEAQVLLEELLEDKMHMENPILLASKELLVDLYTELEKLDEAEERQEEIIAAKSSSFGYDSEKLIPDLERLANIYQKNNHLGKRHHVKLRLLRYR</sequence>
<organism evidence="1 2">
    <name type="scientific">Crepidotus variabilis</name>
    <dbReference type="NCBI Taxonomy" id="179855"/>
    <lineage>
        <taxon>Eukaryota</taxon>
        <taxon>Fungi</taxon>
        <taxon>Dikarya</taxon>
        <taxon>Basidiomycota</taxon>
        <taxon>Agaricomycotina</taxon>
        <taxon>Agaricomycetes</taxon>
        <taxon>Agaricomycetidae</taxon>
        <taxon>Agaricales</taxon>
        <taxon>Agaricineae</taxon>
        <taxon>Crepidotaceae</taxon>
        <taxon>Crepidotus</taxon>
    </lineage>
</organism>
<evidence type="ECO:0000313" key="2">
    <source>
        <dbReference type="Proteomes" id="UP000807306"/>
    </source>
</evidence>
<dbReference type="SUPFAM" id="SSF48452">
    <property type="entry name" value="TPR-like"/>
    <property type="match status" value="1"/>
</dbReference>
<dbReference type="AlphaFoldDB" id="A0A9P6E8S0"/>
<dbReference type="Proteomes" id="UP000807306">
    <property type="component" value="Unassembled WGS sequence"/>
</dbReference>
<accession>A0A9P6E8S0</accession>
<comment type="caution">
    <text evidence="1">The sequence shown here is derived from an EMBL/GenBank/DDBJ whole genome shotgun (WGS) entry which is preliminary data.</text>
</comment>
<dbReference type="EMBL" id="MU157896">
    <property type="protein sequence ID" value="KAF9524587.1"/>
    <property type="molecule type" value="Genomic_DNA"/>
</dbReference>
<proteinExistence type="predicted"/>
<dbReference type="OrthoDB" id="10260758at2759"/>
<gene>
    <name evidence="1" type="ORF">CPB83DRAFT_886145</name>
</gene>
<dbReference type="InterPro" id="IPR011990">
    <property type="entry name" value="TPR-like_helical_dom_sf"/>
</dbReference>
<dbReference type="Gene3D" id="1.25.40.10">
    <property type="entry name" value="Tetratricopeptide repeat domain"/>
    <property type="match status" value="1"/>
</dbReference>
<keyword evidence="2" id="KW-1185">Reference proteome</keyword>
<evidence type="ECO:0000313" key="1">
    <source>
        <dbReference type="EMBL" id="KAF9524587.1"/>
    </source>
</evidence>
<protein>
    <submittedName>
        <fullName evidence="1">Uncharacterized protein</fullName>
    </submittedName>
</protein>
<name>A0A9P6E8S0_9AGAR</name>